<dbReference type="Gramene" id="OMERI09G04200.1">
    <property type="protein sequence ID" value="OMERI09G04200.1"/>
    <property type="gene ID" value="OMERI09G04200"/>
</dbReference>
<proteinExistence type="predicted"/>
<dbReference type="AlphaFoldDB" id="A0A0E0EQP8"/>
<keyword evidence="2" id="KW-1185">Reference proteome</keyword>
<accession>A0A0E0EQP8</accession>
<protein>
    <submittedName>
        <fullName evidence="1">Uncharacterized protein</fullName>
    </submittedName>
</protein>
<evidence type="ECO:0000313" key="2">
    <source>
        <dbReference type="Proteomes" id="UP000008021"/>
    </source>
</evidence>
<organism evidence="1">
    <name type="scientific">Oryza meridionalis</name>
    <dbReference type="NCBI Taxonomy" id="40149"/>
    <lineage>
        <taxon>Eukaryota</taxon>
        <taxon>Viridiplantae</taxon>
        <taxon>Streptophyta</taxon>
        <taxon>Embryophyta</taxon>
        <taxon>Tracheophyta</taxon>
        <taxon>Spermatophyta</taxon>
        <taxon>Magnoliopsida</taxon>
        <taxon>Liliopsida</taxon>
        <taxon>Poales</taxon>
        <taxon>Poaceae</taxon>
        <taxon>BOP clade</taxon>
        <taxon>Oryzoideae</taxon>
        <taxon>Oryzeae</taxon>
        <taxon>Oryzinae</taxon>
        <taxon>Oryza</taxon>
    </lineage>
</organism>
<evidence type="ECO:0000313" key="1">
    <source>
        <dbReference type="EnsemblPlants" id="OMERI09G04200.1"/>
    </source>
</evidence>
<reference evidence="1" key="1">
    <citation type="submission" date="2015-04" db="UniProtKB">
        <authorList>
            <consortium name="EnsemblPlants"/>
        </authorList>
    </citation>
    <scope>IDENTIFICATION</scope>
</reference>
<dbReference type="HOGENOM" id="CLU_1613455_0_0_1"/>
<name>A0A0E0EQP8_9ORYZ</name>
<dbReference type="EnsemblPlants" id="OMERI09G04200.1">
    <property type="protein sequence ID" value="OMERI09G04200.1"/>
    <property type="gene ID" value="OMERI09G04200"/>
</dbReference>
<reference evidence="1" key="2">
    <citation type="submission" date="2018-05" db="EMBL/GenBank/DDBJ databases">
        <title>OmerRS3 (Oryza meridionalis Reference Sequence Version 3).</title>
        <authorList>
            <person name="Zhang J."/>
            <person name="Kudrna D."/>
            <person name="Lee S."/>
            <person name="Talag J."/>
            <person name="Welchert J."/>
            <person name="Wing R.A."/>
        </authorList>
    </citation>
    <scope>NUCLEOTIDE SEQUENCE [LARGE SCALE GENOMIC DNA]</scope>
    <source>
        <strain evidence="1">cv. OR44</strain>
    </source>
</reference>
<sequence length="165" mass="18559">MSVPKVIGHTSYDCFYLHLEKLVDYPARHKNGDSQDSGGVGTPCDDAHNSYGVDQVRHGRRMRGAPSAACSAWVGIGSSGTSSRGLIGCTTSKAEQDYIVRRRHMKDMMVSRLRHRLRCPQRRPCSHHQRRCSTSATRCRHCQRPCNCSSRLFQWWAAPPLLGYA</sequence>
<dbReference type="Proteomes" id="UP000008021">
    <property type="component" value="Chromosome 9"/>
</dbReference>